<gene>
    <name evidence="3" type="ORF">SBAD_LOCUS7139</name>
</gene>
<evidence type="ECO:0000313" key="5">
    <source>
        <dbReference type="WBParaSite" id="SBAD_0000740601-mRNA-1"/>
    </source>
</evidence>
<dbReference type="Gene3D" id="1.25.40.10">
    <property type="entry name" value="Tetratricopeptide repeat domain"/>
    <property type="match status" value="1"/>
</dbReference>
<organism evidence="5">
    <name type="scientific">Soboliphyme baturini</name>
    <dbReference type="NCBI Taxonomy" id="241478"/>
    <lineage>
        <taxon>Eukaryota</taxon>
        <taxon>Metazoa</taxon>
        <taxon>Ecdysozoa</taxon>
        <taxon>Nematoda</taxon>
        <taxon>Enoplea</taxon>
        <taxon>Dorylaimia</taxon>
        <taxon>Dioctophymatida</taxon>
        <taxon>Dioctophymatoidea</taxon>
        <taxon>Soboliphymatidae</taxon>
        <taxon>Soboliphyme</taxon>
    </lineage>
</organism>
<evidence type="ECO:0000256" key="1">
    <source>
        <dbReference type="PROSITE-ProRule" id="PRU00339"/>
    </source>
</evidence>
<dbReference type="AlphaFoldDB" id="A0A183IU42"/>
<feature type="transmembrane region" description="Helical" evidence="2">
    <location>
        <begin position="122"/>
        <end position="153"/>
    </location>
</feature>
<name>A0A183IU42_9BILA</name>
<keyword evidence="4" id="KW-1185">Reference proteome</keyword>
<dbReference type="Proteomes" id="UP000270296">
    <property type="component" value="Unassembled WGS sequence"/>
</dbReference>
<feature type="repeat" description="TPR" evidence="1">
    <location>
        <begin position="33"/>
        <end position="66"/>
    </location>
</feature>
<evidence type="ECO:0000256" key="2">
    <source>
        <dbReference type="SAM" id="Phobius"/>
    </source>
</evidence>
<dbReference type="PROSITE" id="PS50005">
    <property type="entry name" value="TPR"/>
    <property type="match status" value="2"/>
</dbReference>
<reference evidence="3 4" key="2">
    <citation type="submission" date="2018-11" db="EMBL/GenBank/DDBJ databases">
        <authorList>
            <consortium name="Pathogen Informatics"/>
        </authorList>
    </citation>
    <scope>NUCLEOTIDE SEQUENCE [LARGE SCALE GENOMIC DNA]</scope>
</reference>
<dbReference type="InterPro" id="IPR019734">
    <property type="entry name" value="TPR_rpt"/>
</dbReference>
<dbReference type="InterPro" id="IPR011990">
    <property type="entry name" value="TPR-like_helical_dom_sf"/>
</dbReference>
<reference evidence="5" key="1">
    <citation type="submission" date="2016-06" db="UniProtKB">
        <authorList>
            <consortium name="WormBaseParasite"/>
        </authorList>
    </citation>
    <scope>IDENTIFICATION</scope>
</reference>
<proteinExistence type="predicted"/>
<evidence type="ECO:0000313" key="4">
    <source>
        <dbReference type="Proteomes" id="UP000270296"/>
    </source>
</evidence>
<dbReference type="SMART" id="SM00028">
    <property type="entry name" value="TPR"/>
    <property type="match status" value="3"/>
</dbReference>
<dbReference type="EMBL" id="UZAM01010356">
    <property type="protein sequence ID" value="VDP12028.1"/>
    <property type="molecule type" value="Genomic_DNA"/>
</dbReference>
<dbReference type="Pfam" id="PF13431">
    <property type="entry name" value="TPR_17"/>
    <property type="match status" value="1"/>
</dbReference>
<keyword evidence="1" id="KW-0802">TPR repeat</keyword>
<evidence type="ECO:0000313" key="3">
    <source>
        <dbReference type="EMBL" id="VDP12028.1"/>
    </source>
</evidence>
<dbReference type="SUPFAM" id="SSF48452">
    <property type="entry name" value="TPR-like"/>
    <property type="match status" value="1"/>
</dbReference>
<dbReference type="PANTHER" id="PTHR23184">
    <property type="entry name" value="TETRATRICOPEPTIDE REPEAT PROTEIN 14"/>
    <property type="match status" value="1"/>
</dbReference>
<protein>
    <submittedName>
        <fullName evidence="5">TPR_REGION domain-containing protein</fullName>
    </submittedName>
</protein>
<sequence>MAVTKGIERLRQGLSTEALQLFNKALEVDPTNIDALVARGALYANTDCFALAVKDFEEALKLDSSHSNARKYLLETLMTQAKMLEKRGKRDRAAKLYRKVLNLDSEHQEAFQRLQKLSEKELFILFIMLIILFLFCISFFPLFLFNVIFVSVFCGIL</sequence>
<keyword evidence="2" id="KW-1133">Transmembrane helix</keyword>
<dbReference type="OrthoDB" id="1914839at2759"/>
<feature type="repeat" description="TPR" evidence="1">
    <location>
        <begin position="74"/>
        <end position="107"/>
    </location>
</feature>
<keyword evidence="2" id="KW-0812">Transmembrane</keyword>
<keyword evidence="2" id="KW-0472">Membrane</keyword>
<dbReference type="InterPro" id="IPR039190">
    <property type="entry name" value="TTC14"/>
</dbReference>
<dbReference type="PANTHER" id="PTHR23184:SF9">
    <property type="entry name" value="TETRATRICOPEPTIDE REPEAT PROTEIN 14"/>
    <property type="match status" value="1"/>
</dbReference>
<accession>A0A183IU42</accession>
<dbReference type="WBParaSite" id="SBAD_0000740601-mRNA-1">
    <property type="protein sequence ID" value="SBAD_0000740601-mRNA-1"/>
    <property type="gene ID" value="SBAD_0000740601"/>
</dbReference>